<organism evidence="1 2">
    <name type="scientific">Olleya phage Harreka_1</name>
    <dbReference type="NCBI Taxonomy" id="2745673"/>
    <lineage>
        <taxon>Viruses</taxon>
        <taxon>Duplodnaviria</taxon>
        <taxon>Heunggongvirae</taxon>
        <taxon>Uroviricota</taxon>
        <taxon>Caudoviricetes</taxon>
        <taxon>Aggregaviridae</taxon>
        <taxon>Harrekavirus</taxon>
        <taxon>Harrekavirus harreka</taxon>
    </lineage>
</organism>
<gene>
    <name evidence="1" type="ORF">Harreka1_54</name>
</gene>
<accession>A0A8E5EAW2</accession>
<protein>
    <submittedName>
        <fullName evidence="1">Uncharacterized protein</fullName>
    </submittedName>
</protein>
<evidence type="ECO:0000313" key="2">
    <source>
        <dbReference type="Proteomes" id="UP000693706"/>
    </source>
</evidence>
<dbReference type="Proteomes" id="UP000693706">
    <property type="component" value="Segment"/>
</dbReference>
<reference evidence="1" key="1">
    <citation type="submission" date="2020-07" db="EMBL/GenBank/DDBJ databases">
        <title>Highly diverse flavobacterial phages as mortality factor during North Sea spring blooms.</title>
        <authorList>
            <person name="Bartlau N."/>
            <person name="Wichels A."/>
            <person name="Krohne G."/>
            <person name="Adriaenssens E.M."/>
            <person name="Heins A."/>
            <person name="Fuchs B.M."/>
            <person name="Amann R."/>
            <person name="Moraru C."/>
        </authorList>
    </citation>
    <scope>NUCLEOTIDE SEQUENCE</scope>
</reference>
<dbReference type="EMBL" id="MT732457">
    <property type="protein sequence ID" value="QQV90461.1"/>
    <property type="molecule type" value="Genomic_DNA"/>
</dbReference>
<proteinExistence type="predicted"/>
<keyword evidence="2" id="KW-1185">Reference proteome</keyword>
<name>A0A8E5EAW2_9CAUD</name>
<evidence type="ECO:0000313" key="1">
    <source>
        <dbReference type="EMBL" id="QQV90461.1"/>
    </source>
</evidence>
<sequence length="43" mass="5275">MKPETIKKAKELIYLNEMYHKYLYLKSLKSLEAEKQRLNNLFN</sequence>